<keyword evidence="2" id="KW-1185">Reference proteome</keyword>
<proteinExistence type="predicted"/>
<reference evidence="1 2" key="1">
    <citation type="submission" date="2016-11" db="EMBL/GenBank/DDBJ databases">
        <authorList>
            <person name="Jaros S."/>
            <person name="Januszkiewicz K."/>
            <person name="Wedrychowicz H."/>
        </authorList>
    </citation>
    <scope>NUCLEOTIDE SEQUENCE [LARGE SCALE GENOMIC DNA]</scope>
    <source>
        <strain evidence="1 2">DSM 15212</strain>
    </source>
</reference>
<evidence type="ECO:0000313" key="1">
    <source>
        <dbReference type="EMBL" id="SHJ69533.1"/>
    </source>
</evidence>
<evidence type="ECO:0000313" key="2">
    <source>
        <dbReference type="Proteomes" id="UP000184465"/>
    </source>
</evidence>
<dbReference type="RefSeq" id="WP_073147130.1">
    <property type="nucleotide sequence ID" value="NZ_FRAG01000006.1"/>
</dbReference>
<accession>A0A1M6LEA5</accession>
<name>A0A1M6LEA5_PARC5</name>
<organism evidence="1 2">
    <name type="scientific">Paramaledivibacter caminithermalis (strain DSM 15212 / CIP 107654 / DViRD3)</name>
    <name type="common">Clostridium caminithermale</name>
    <dbReference type="NCBI Taxonomy" id="1121301"/>
    <lineage>
        <taxon>Bacteria</taxon>
        <taxon>Bacillati</taxon>
        <taxon>Bacillota</taxon>
        <taxon>Clostridia</taxon>
        <taxon>Peptostreptococcales</taxon>
        <taxon>Caminicellaceae</taxon>
        <taxon>Paramaledivibacter</taxon>
    </lineage>
</organism>
<protein>
    <submittedName>
        <fullName evidence="1">Uncharacterized protein</fullName>
    </submittedName>
</protein>
<dbReference type="Proteomes" id="UP000184465">
    <property type="component" value="Unassembled WGS sequence"/>
</dbReference>
<sequence length="106" mass="11888">MNKKVLEDSIRLNLGYQDVACLHIYKSDSYSGEYTYQAAGYDEDTVVFEGYKKYSSTSAAFCRITFSIGYENGSLDVTEIQLAGDDLNSDEINNLIKTICDSYIGF</sequence>
<gene>
    <name evidence="1" type="ORF">SAMN02745912_00754</name>
</gene>
<dbReference type="AlphaFoldDB" id="A0A1M6LEA5"/>
<dbReference type="EMBL" id="FRAG01000006">
    <property type="protein sequence ID" value="SHJ69533.1"/>
    <property type="molecule type" value="Genomic_DNA"/>
</dbReference>